<name>E3DN99_HALPG</name>
<dbReference type="RefSeq" id="WP_014553541.1">
    <property type="nucleotide sequence ID" value="NC_017455.1"/>
</dbReference>
<gene>
    <name evidence="3" type="ordered locus">Hprae_1388</name>
</gene>
<organism evidence="3 4">
    <name type="scientific">Halanaerobium praevalens (strain ATCC 33744 / DSM 2228 / GSL)</name>
    <dbReference type="NCBI Taxonomy" id="572479"/>
    <lineage>
        <taxon>Bacteria</taxon>
        <taxon>Bacillati</taxon>
        <taxon>Bacillota</taxon>
        <taxon>Clostridia</taxon>
        <taxon>Halanaerobiales</taxon>
        <taxon>Halanaerobiaceae</taxon>
        <taxon>Halanaerobium</taxon>
    </lineage>
</organism>
<dbReference type="PATRIC" id="fig|572479.3.peg.1407"/>
<feature type="domain" description="DUF4935" evidence="2">
    <location>
        <begin position="3"/>
        <end position="167"/>
    </location>
</feature>
<dbReference type="AlphaFoldDB" id="E3DN99"/>
<dbReference type="Pfam" id="PF16289">
    <property type="entry name" value="PIN_12"/>
    <property type="match status" value="1"/>
</dbReference>
<proteinExistence type="predicted"/>
<dbReference type="EMBL" id="CP002175">
    <property type="protein sequence ID" value="ADO77518.1"/>
    <property type="molecule type" value="Genomic_DNA"/>
</dbReference>
<keyword evidence="4" id="KW-1185">Reference proteome</keyword>
<protein>
    <recommendedName>
        <fullName evidence="2">DUF4935 domain-containing protein</fullName>
    </recommendedName>
</protein>
<reference evidence="3 4" key="2">
    <citation type="journal article" date="2011" name="Stand. Genomic Sci.">
        <title>Complete genome sequence of the extremely halophilic Halanaerobium praevalens type strain (GSL).</title>
        <authorList>
            <person name="Ivanova N."/>
            <person name="Sikorski J."/>
            <person name="Chertkov O."/>
            <person name="Nolan M."/>
            <person name="Lucas S."/>
            <person name="Hammon N."/>
            <person name="Deshpande S."/>
            <person name="Cheng J.F."/>
            <person name="Tapia R."/>
            <person name="Han C."/>
            <person name="Goodwin L."/>
            <person name="Pitluck S."/>
            <person name="Huntemann M."/>
            <person name="Liolios K."/>
            <person name="Pagani I."/>
            <person name="Mavromatis K."/>
            <person name="Ovchinikova G."/>
            <person name="Pati A."/>
            <person name="Chen A."/>
            <person name="Palaniappan K."/>
            <person name="Land M."/>
            <person name="Hauser L."/>
            <person name="Brambilla E.M."/>
            <person name="Kannan K.P."/>
            <person name="Rohde M."/>
            <person name="Tindall B.J."/>
            <person name="Goker M."/>
            <person name="Detter J.C."/>
            <person name="Woyke T."/>
            <person name="Bristow J."/>
            <person name="Eisen J.A."/>
            <person name="Markowitz V."/>
            <person name="Hugenholtz P."/>
            <person name="Kyrpides N.C."/>
            <person name="Klenk H.P."/>
            <person name="Lapidus A."/>
        </authorList>
    </citation>
    <scope>NUCLEOTIDE SEQUENCE [LARGE SCALE GENOMIC DNA]</scope>
    <source>
        <strain evidence="4">ATCC 33744 / DSM 2228 / GSL</strain>
    </source>
</reference>
<dbReference type="Proteomes" id="UP000006866">
    <property type="component" value="Chromosome"/>
</dbReference>
<dbReference type="HOGENOM" id="CLU_677324_0_0_9"/>
<evidence type="ECO:0000313" key="4">
    <source>
        <dbReference type="Proteomes" id="UP000006866"/>
    </source>
</evidence>
<reference evidence="4" key="1">
    <citation type="submission" date="2010-10" db="EMBL/GenBank/DDBJ databases">
        <title>The complete genome of Halanaerobium praevalens DSM 2228.</title>
        <authorList>
            <consortium name="US DOE Joint Genome Institute (JGI-PGF)"/>
            <person name="Lucas S."/>
            <person name="Copeland A."/>
            <person name="Lapidus A."/>
            <person name="Glavina del Rio T."/>
            <person name="Dalin E."/>
            <person name="Tice H."/>
            <person name="Bruce D."/>
            <person name="Goodwin L."/>
            <person name="Pitluck S."/>
            <person name="Kyrpides N."/>
            <person name="Mavromatis K."/>
            <person name="Ivanova N."/>
            <person name="Ovchinnikova G."/>
            <person name="Chertkov O."/>
            <person name="Detter J.C."/>
            <person name="Han C."/>
            <person name="Larimer F."/>
            <person name="Land M."/>
            <person name="Hauser L."/>
            <person name="Markowitz V."/>
            <person name="Cheng J.-F."/>
            <person name="Hugenholtz P."/>
            <person name="Woyke T."/>
            <person name="Wu D."/>
            <person name="Tindall B."/>
            <person name="Pomrenke H.G."/>
            <person name="Brambilla E."/>
            <person name="Klenk H.-P."/>
            <person name="Eisen J.A."/>
        </authorList>
    </citation>
    <scope>NUCLEOTIDE SEQUENCE [LARGE SCALE GENOMIC DNA]</scope>
    <source>
        <strain evidence="4">ATCC 33744 / DSM 2228 / GSL</strain>
    </source>
</reference>
<evidence type="ECO:0000259" key="2">
    <source>
        <dbReference type="Pfam" id="PF16289"/>
    </source>
</evidence>
<evidence type="ECO:0000256" key="1">
    <source>
        <dbReference type="SAM" id="Coils"/>
    </source>
</evidence>
<sequence length="348" mass="40968">MNIFIDTTLLYTDPFLKNNYNRNLLQLVDGLNGKIFISKVVLEESKENLKKNLEKAQNNLLKDIREFNKYSNSKIDIKNDLKSIDQHVKDFENYYKNLESRDLVKIVDYKNSYLPEVVKRAIQRKKPFAPGNKQEFRDCLIWLSYSEIAERDNLDNCFFITNNVSDFYDSDNESLHPELRKDSSKFTLYKISKYLIQNEEDLISKMKNKRLKELFNEIIFTDKELAKLLNDQKKSYKSELFDYIIKISSSLFDMSVYKYEDTVITLDNVIIKDINNWEKDLIGNEIIVSCNFITECWISKNMFKERDDGSVANAQTGKIKNIELTVSFSANIKGRYENFETDNISIIS</sequence>
<evidence type="ECO:0000313" key="3">
    <source>
        <dbReference type="EMBL" id="ADO77518.1"/>
    </source>
</evidence>
<dbReference type="KEGG" id="hpk:Hprae_1388"/>
<accession>E3DN99</accession>
<feature type="coiled-coil region" evidence="1">
    <location>
        <begin position="39"/>
        <end position="66"/>
    </location>
</feature>
<dbReference type="InterPro" id="IPR032557">
    <property type="entry name" value="DUF4935"/>
</dbReference>
<keyword evidence="1" id="KW-0175">Coiled coil</keyword>
<dbReference type="eggNOG" id="ENOG5032X84">
    <property type="taxonomic scope" value="Bacteria"/>
</dbReference>